<dbReference type="EMBL" id="KB742618">
    <property type="protein sequence ID" value="EOB06384.1"/>
    <property type="molecule type" value="Genomic_DNA"/>
</dbReference>
<proteinExistence type="predicted"/>
<protein>
    <submittedName>
        <fullName evidence="2">Uncharacterized protein</fullName>
    </submittedName>
</protein>
<sequence length="159" mass="17399">MQVQLYSHFGEDSVQLVIERHQASGKTADNLCSESLVELEAVCKPGATEPAKDPGRNGDQDKQGQHDHPLFCLVNKQAKAANQQEMRRALFLCSFTIPFTFAGQDKDIFDSRMGLRNQNPSTCKEQMVKGTVPGAVTVSLILSVSVMGIEMQALAINDC</sequence>
<dbReference type="AlphaFoldDB" id="R0LL29"/>
<feature type="region of interest" description="Disordered" evidence="1">
    <location>
        <begin position="46"/>
        <end position="66"/>
    </location>
</feature>
<accession>R0LL29</accession>
<evidence type="ECO:0000256" key="1">
    <source>
        <dbReference type="SAM" id="MobiDB-lite"/>
    </source>
</evidence>
<evidence type="ECO:0000313" key="3">
    <source>
        <dbReference type="Proteomes" id="UP000296049"/>
    </source>
</evidence>
<gene>
    <name evidence="2" type="ORF">Anapl_13715</name>
</gene>
<name>R0LL29_ANAPL</name>
<keyword evidence="3" id="KW-1185">Reference proteome</keyword>
<feature type="compositionally biased region" description="Basic and acidic residues" evidence="1">
    <location>
        <begin position="50"/>
        <end position="66"/>
    </location>
</feature>
<dbReference type="Proteomes" id="UP000296049">
    <property type="component" value="Unassembled WGS sequence"/>
</dbReference>
<evidence type="ECO:0000313" key="2">
    <source>
        <dbReference type="EMBL" id="EOB06384.1"/>
    </source>
</evidence>
<organism evidence="2 3">
    <name type="scientific">Anas platyrhynchos</name>
    <name type="common">Mallard</name>
    <name type="synonym">Anas boschas</name>
    <dbReference type="NCBI Taxonomy" id="8839"/>
    <lineage>
        <taxon>Eukaryota</taxon>
        <taxon>Metazoa</taxon>
        <taxon>Chordata</taxon>
        <taxon>Craniata</taxon>
        <taxon>Vertebrata</taxon>
        <taxon>Euteleostomi</taxon>
        <taxon>Archelosauria</taxon>
        <taxon>Archosauria</taxon>
        <taxon>Dinosauria</taxon>
        <taxon>Saurischia</taxon>
        <taxon>Theropoda</taxon>
        <taxon>Coelurosauria</taxon>
        <taxon>Aves</taxon>
        <taxon>Neognathae</taxon>
        <taxon>Galloanserae</taxon>
        <taxon>Anseriformes</taxon>
        <taxon>Anatidae</taxon>
        <taxon>Anatinae</taxon>
        <taxon>Anas</taxon>
    </lineage>
</organism>
<reference evidence="3" key="1">
    <citation type="journal article" date="2013" name="Nat. Genet.">
        <title>The duck genome and transcriptome provide insight into an avian influenza virus reservoir species.</title>
        <authorList>
            <person name="Huang Y."/>
            <person name="Li Y."/>
            <person name="Burt D.W."/>
            <person name="Chen H."/>
            <person name="Zhang Y."/>
            <person name="Qian W."/>
            <person name="Kim H."/>
            <person name="Gan S."/>
            <person name="Zhao Y."/>
            <person name="Li J."/>
            <person name="Yi K."/>
            <person name="Feng H."/>
            <person name="Zhu P."/>
            <person name="Li B."/>
            <person name="Liu Q."/>
            <person name="Fairley S."/>
            <person name="Magor K.E."/>
            <person name="Du Z."/>
            <person name="Hu X."/>
            <person name="Goodman L."/>
            <person name="Tafer H."/>
            <person name="Vignal A."/>
            <person name="Lee T."/>
            <person name="Kim K.W."/>
            <person name="Sheng Z."/>
            <person name="An Y."/>
            <person name="Searle S."/>
            <person name="Herrero J."/>
            <person name="Groenen M.A."/>
            <person name="Crooijmans R.P."/>
            <person name="Faraut T."/>
            <person name="Cai Q."/>
            <person name="Webster R.G."/>
            <person name="Aldridge J.R."/>
            <person name="Warren W.C."/>
            <person name="Bartschat S."/>
            <person name="Kehr S."/>
            <person name="Marz M."/>
            <person name="Stadler P.F."/>
            <person name="Smith J."/>
            <person name="Kraus R.H."/>
            <person name="Zhao Y."/>
            <person name="Ren L."/>
            <person name="Fei J."/>
            <person name="Morisson M."/>
            <person name="Kaiser P."/>
            <person name="Griffin D.K."/>
            <person name="Rao M."/>
            <person name="Pitel F."/>
            <person name="Wang J."/>
            <person name="Li N."/>
        </authorList>
    </citation>
    <scope>NUCLEOTIDE SEQUENCE [LARGE SCALE GENOMIC DNA]</scope>
</reference>